<dbReference type="Gene3D" id="3.40.10.10">
    <property type="entry name" value="DNA Methylphosphotriester Repair Domain"/>
    <property type="match status" value="1"/>
</dbReference>
<gene>
    <name evidence="2" type="ORF">A2811_00605</name>
</gene>
<keyword evidence="1" id="KW-1133">Transmembrane helix</keyword>
<reference evidence="2 3" key="1">
    <citation type="journal article" date="2016" name="Nat. Commun.">
        <title>Thousands of microbial genomes shed light on interconnected biogeochemical processes in an aquifer system.</title>
        <authorList>
            <person name="Anantharaman K."/>
            <person name="Brown C.T."/>
            <person name="Hug L.A."/>
            <person name="Sharon I."/>
            <person name="Castelle C.J."/>
            <person name="Probst A.J."/>
            <person name="Thomas B.C."/>
            <person name="Singh A."/>
            <person name="Wilkins M.J."/>
            <person name="Karaoz U."/>
            <person name="Brodie E.L."/>
            <person name="Williams K.H."/>
            <person name="Hubbard S.S."/>
            <person name="Banfield J.F."/>
        </authorList>
    </citation>
    <scope>NUCLEOTIDE SEQUENCE [LARGE SCALE GENOMIC DNA]</scope>
</reference>
<evidence type="ECO:0000313" key="2">
    <source>
        <dbReference type="EMBL" id="OGD68982.1"/>
    </source>
</evidence>
<evidence type="ECO:0000256" key="1">
    <source>
        <dbReference type="SAM" id="Phobius"/>
    </source>
</evidence>
<name>A0A1F5ENL1_9BACT</name>
<dbReference type="Proteomes" id="UP000186670">
    <property type="component" value="Unassembled WGS sequence"/>
</dbReference>
<evidence type="ECO:0000313" key="3">
    <source>
        <dbReference type="Proteomes" id="UP000186670"/>
    </source>
</evidence>
<dbReference type="AlphaFoldDB" id="A0A1F5ENL1"/>
<organism evidence="2 3">
    <name type="scientific">Candidatus Campbellbacteria bacterium RIFCSPHIGHO2_01_FULL_34_10</name>
    <dbReference type="NCBI Taxonomy" id="1797577"/>
    <lineage>
        <taxon>Bacteria</taxon>
        <taxon>Candidatus Campbelliibacteriota</taxon>
    </lineage>
</organism>
<evidence type="ECO:0008006" key="4">
    <source>
        <dbReference type="Google" id="ProtNLM"/>
    </source>
</evidence>
<sequence>MRESIRHLVNKIKLIADFVNKDDVFVVLVIIFATSASFGLGRISSIEENKTPLQIASANLVPENDEIMGNYVASKNGTKYHLPWCSGAQTISETNKIWFETKEEAESRGYTPAKNCKGL</sequence>
<keyword evidence="1" id="KW-0472">Membrane</keyword>
<keyword evidence="1" id="KW-0812">Transmembrane</keyword>
<protein>
    <recommendedName>
        <fullName evidence="4">Ada DNA repair metal-binding domain-containing protein</fullName>
    </recommendedName>
</protein>
<dbReference type="EMBL" id="MEZZ01000016">
    <property type="protein sequence ID" value="OGD68982.1"/>
    <property type="molecule type" value="Genomic_DNA"/>
</dbReference>
<dbReference type="InterPro" id="IPR035451">
    <property type="entry name" value="Ada-like_dom_sf"/>
</dbReference>
<feature type="transmembrane region" description="Helical" evidence="1">
    <location>
        <begin position="24"/>
        <end position="43"/>
    </location>
</feature>
<comment type="caution">
    <text evidence="2">The sequence shown here is derived from an EMBL/GenBank/DDBJ whole genome shotgun (WGS) entry which is preliminary data.</text>
</comment>
<dbReference type="SUPFAM" id="SSF57884">
    <property type="entry name" value="Ada DNA repair protein, N-terminal domain (N-Ada 10)"/>
    <property type="match status" value="1"/>
</dbReference>
<accession>A0A1F5ENL1</accession>
<proteinExistence type="predicted"/>